<comment type="caution">
    <text evidence="1">The sequence shown here is derived from an EMBL/GenBank/DDBJ whole genome shotgun (WGS) entry which is preliminary data.</text>
</comment>
<proteinExistence type="predicted"/>
<sequence length="320" mass="34751">MAIPTPTTSPSSSMATRIFPRALKSEATCTADYSWMNNAEGQSPCLVVAYVEGACNGDDWTQPTLSVSAHYDPSSISNANACYCSWSSYNLLMACTLCQGPQFSDSLLTWAEFYKPACPSSYYDVYFPTGYTLDTSSSIPFWASMNPQNWTNAQFNVNQAQTIAENNYTDLTPGTTPSTAPQATSSPSLTVGAIVGIVLGCIAFILIVAAVVYLLFQKRKSKRQSMPSFIIGSVEDEASSMFPHSQWPSRPEYIPSTVGSPPPMSMQSFGQTLTQHPMQHFGQLYAPQPEYPSIAYSSIPPADAPTMYTSMSKPNAIPLV</sequence>
<protein>
    <submittedName>
        <fullName evidence="1">Uncharacterized protein</fullName>
    </submittedName>
</protein>
<name>A0ACB8A8Z1_9AGAM</name>
<evidence type="ECO:0000313" key="1">
    <source>
        <dbReference type="EMBL" id="KAH7909755.1"/>
    </source>
</evidence>
<reference evidence="1" key="1">
    <citation type="journal article" date="2021" name="New Phytol.">
        <title>Evolutionary innovations through gain and loss of genes in the ectomycorrhizal Boletales.</title>
        <authorList>
            <person name="Wu G."/>
            <person name="Miyauchi S."/>
            <person name="Morin E."/>
            <person name="Kuo A."/>
            <person name="Drula E."/>
            <person name="Varga T."/>
            <person name="Kohler A."/>
            <person name="Feng B."/>
            <person name="Cao Y."/>
            <person name="Lipzen A."/>
            <person name="Daum C."/>
            <person name="Hundley H."/>
            <person name="Pangilinan J."/>
            <person name="Johnson J."/>
            <person name="Barry K."/>
            <person name="LaButti K."/>
            <person name="Ng V."/>
            <person name="Ahrendt S."/>
            <person name="Min B."/>
            <person name="Choi I.G."/>
            <person name="Park H."/>
            <person name="Plett J.M."/>
            <person name="Magnuson J."/>
            <person name="Spatafora J.W."/>
            <person name="Nagy L.G."/>
            <person name="Henrissat B."/>
            <person name="Grigoriev I.V."/>
            <person name="Yang Z.L."/>
            <person name="Xu J."/>
            <person name="Martin F.M."/>
        </authorList>
    </citation>
    <scope>NUCLEOTIDE SEQUENCE</scope>
    <source>
        <strain evidence="1">ATCC 28755</strain>
    </source>
</reference>
<organism evidence="1 2">
    <name type="scientific">Hygrophoropsis aurantiaca</name>
    <dbReference type="NCBI Taxonomy" id="72124"/>
    <lineage>
        <taxon>Eukaryota</taxon>
        <taxon>Fungi</taxon>
        <taxon>Dikarya</taxon>
        <taxon>Basidiomycota</taxon>
        <taxon>Agaricomycotina</taxon>
        <taxon>Agaricomycetes</taxon>
        <taxon>Agaricomycetidae</taxon>
        <taxon>Boletales</taxon>
        <taxon>Coniophorineae</taxon>
        <taxon>Hygrophoropsidaceae</taxon>
        <taxon>Hygrophoropsis</taxon>
    </lineage>
</organism>
<dbReference type="EMBL" id="MU267743">
    <property type="protein sequence ID" value="KAH7909755.1"/>
    <property type="molecule type" value="Genomic_DNA"/>
</dbReference>
<evidence type="ECO:0000313" key="2">
    <source>
        <dbReference type="Proteomes" id="UP000790377"/>
    </source>
</evidence>
<keyword evidence="2" id="KW-1185">Reference proteome</keyword>
<dbReference type="Proteomes" id="UP000790377">
    <property type="component" value="Unassembled WGS sequence"/>
</dbReference>
<gene>
    <name evidence="1" type="ORF">BJ138DRAFT_1154497</name>
</gene>
<accession>A0ACB8A8Z1</accession>